<reference evidence="1 2" key="1">
    <citation type="submission" date="2021-10" db="EMBL/GenBank/DDBJ databases">
        <authorList>
            <person name="Koch H."/>
        </authorList>
    </citation>
    <scope>NUCLEOTIDE SEQUENCE [LARGE SCALE GENOMIC DNA]</scope>
    <source>
        <strain evidence="1">6680</strain>
    </source>
</reference>
<dbReference type="EMBL" id="OU912926">
    <property type="protein sequence ID" value="CAG9934245.1"/>
    <property type="molecule type" value="Genomic_DNA"/>
</dbReference>
<name>A0ABM8Z366_9PROT</name>
<sequence length="53" mass="5989">MNAIGEPNLFDTALNGFSYRLSIKLLFLIAIYSNESKRHEKYIASAKTHRTSG</sequence>
<dbReference type="Proteomes" id="UP000839052">
    <property type="component" value="Chromosome"/>
</dbReference>
<evidence type="ECO:0000313" key="1">
    <source>
        <dbReference type="EMBL" id="CAG9934245.1"/>
    </source>
</evidence>
<accession>A0ABM8Z366</accession>
<protein>
    <submittedName>
        <fullName evidence="1">Uncharacterized protein</fullName>
    </submittedName>
</protein>
<evidence type="ECO:0000313" key="2">
    <source>
        <dbReference type="Proteomes" id="UP000839052"/>
    </source>
</evidence>
<gene>
    <name evidence="1" type="ORF">NTG6680_2996</name>
</gene>
<keyword evidence="2" id="KW-1185">Reference proteome</keyword>
<proteinExistence type="predicted"/>
<organism evidence="1 2">
    <name type="scientific">Candidatus Nitrotoga arctica</name>
    <dbReference type="NCBI Taxonomy" id="453162"/>
    <lineage>
        <taxon>Bacteria</taxon>
        <taxon>Pseudomonadati</taxon>
        <taxon>Pseudomonadota</taxon>
        <taxon>Betaproteobacteria</taxon>
        <taxon>Nitrosomonadales</taxon>
        <taxon>Gallionellaceae</taxon>
        <taxon>Candidatus Nitrotoga</taxon>
    </lineage>
</organism>